<dbReference type="Gene3D" id="3.10.510.10">
    <property type="entry name" value="NE1680-like"/>
    <property type="match status" value="1"/>
</dbReference>
<gene>
    <name evidence="1" type="ORF">GCM10010982_09510</name>
</gene>
<dbReference type="AlphaFoldDB" id="A0A918DH93"/>
<dbReference type="RefSeq" id="WP_188691011.1">
    <property type="nucleotide sequence ID" value="NZ_BMLS01000001.1"/>
</dbReference>
<dbReference type="EMBL" id="BMLS01000001">
    <property type="protein sequence ID" value="GGO66102.1"/>
    <property type="molecule type" value="Genomic_DNA"/>
</dbReference>
<protein>
    <recommendedName>
        <fullName evidence="3">DUF2024 domain-containing protein</fullName>
    </recommendedName>
</protein>
<reference evidence="1" key="1">
    <citation type="journal article" date="2014" name="Int. J. Syst. Evol. Microbiol.">
        <title>Complete genome sequence of Corynebacterium casei LMG S-19264T (=DSM 44701T), isolated from a smear-ripened cheese.</title>
        <authorList>
            <consortium name="US DOE Joint Genome Institute (JGI-PGF)"/>
            <person name="Walter F."/>
            <person name="Albersmeier A."/>
            <person name="Kalinowski J."/>
            <person name="Ruckert C."/>
        </authorList>
    </citation>
    <scope>NUCLEOTIDE SEQUENCE</scope>
    <source>
        <strain evidence="1">CGMCC 1.7086</strain>
    </source>
</reference>
<evidence type="ECO:0000313" key="2">
    <source>
        <dbReference type="Proteomes" id="UP000606935"/>
    </source>
</evidence>
<proteinExistence type="predicted"/>
<accession>A0A918DH93</accession>
<organism evidence="1 2">
    <name type="scientific">Bowmanella pacifica</name>
    <dbReference type="NCBI Taxonomy" id="502051"/>
    <lineage>
        <taxon>Bacteria</taxon>
        <taxon>Pseudomonadati</taxon>
        <taxon>Pseudomonadota</taxon>
        <taxon>Gammaproteobacteria</taxon>
        <taxon>Alteromonadales</taxon>
        <taxon>Alteromonadaceae</taxon>
        <taxon>Bowmanella</taxon>
    </lineage>
</organism>
<reference evidence="1" key="2">
    <citation type="submission" date="2020-09" db="EMBL/GenBank/DDBJ databases">
        <authorList>
            <person name="Sun Q."/>
            <person name="Zhou Y."/>
        </authorList>
    </citation>
    <scope>NUCLEOTIDE SEQUENCE</scope>
    <source>
        <strain evidence="1">CGMCC 1.7086</strain>
    </source>
</reference>
<dbReference type="InterPro" id="IPR023122">
    <property type="entry name" value="NE1680-like_sf"/>
</dbReference>
<name>A0A918DH93_9ALTE</name>
<sequence length="88" mass="9811">MQVLVYDTHVNTKSGEYYHFDVLVTEQARHQAAQFADAYLRDIGVSEAEISQQRCDFCHAEMANAAVRSSIEQQGFAIIPMQGCPSGE</sequence>
<evidence type="ECO:0000313" key="1">
    <source>
        <dbReference type="EMBL" id="GGO66102.1"/>
    </source>
</evidence>
<dbReference type="InterPro" id="IPR018592">
    <property type="entry name" value="DUF2024"/>
</dbReference>
<evidence type="ECO:0008006" key="3">
    <source>
        <dbReference type="Google" id="ProtNLM"/>
    </source>
</evidence>
<keyword evidence="2" id="KW-1185">Reference proteome</keyword>
<dbReference type="Pfam" id="PF09630">
    <property type="entry name" value="DUF2024"/>
    <property type="match status" value="1"/>
</dbReference>
<comment type="caution">
    <text evidence="1">The sequence shown here is derived from an EMBL/GenBank/DDBJ whole genome shotgun (WGS) entry which is preliminary data.</text>
</comment>
<dbReference type="SUPFAM" id="SSF160766">
    <property type="entry name" value="NE1680-like"/>
    <property type="match status" value="1"/>
</dbReference>
<dbReference type="Proteomes" id="UP000606935">
    <property type="component" value="Unassembled WGS sequence"/>
</dbReference>